<dbReference type="InterPro" id="IPR006062">
    <property type="entry name" value="His_biosynth"/>
</dbReference>
<dbReference type="RefSeq" id="WP_045105636.1">
    <property type="nucleotide sequence ID" value="NZ_LN681225.1"/>
</dbReference>
<dbReference type="EMBL" id="LN681225">
    <property type="protein sequence ID" value="CEK10228.1"/>
    <property type="molecule type" value="Genomic_DNA"/>
</dbReference>
<keyword evidence="2 5" id="KW-0028">Amino-acid biosynthesis</keyword>
<keyword evidence="7" id="KW-1185">Reference proteome</keyword>
<sequence>MLKKRLIFTLIYNDQHYMLSRNFRMQRVGDIQWINKNYNFSHIATSLDELIVLDASETKDIYEFSNQLKKLVDMCFIPVAAGGGIRILSDAELLLNSGADKLVVNTILFTDPSLVKQLVEIYGNQCIIASIDFKLINNTPVIFIHNGSEKLEVDFVDYLHQITELGVGELYLNSMDKDGTGQGYALEIFDHIPDTVTIPIIMAGGAGNHHHLFEGITKPNVQAVATANLFNFIGNGLPFAREQLRIAGVPLSCWDGKEISSLKNYFGEANVS</sequence>
<comment type="pathway">
    <text evidence="4">Amino-acid biosynthesis.</text>
</comment>
<evidence type="ECO:0000313" key="6">
    <source>
        <dbReference type="EMBL" id="CEK10228.1"/>
    </source>
</evidence>
<protein>
    <submittedName>
        <fullName evidence="6">Putative imidazole glycerol phosphate synthase subunit hisF2</fullName>
        <ecNumber evidence="6">4.1.3.-</ecNumber>
    </submittedName>
</protein>
<comment type="similarity">
    <text evidence="1 5">Belongs to the HisA/HisF family.</text>
</comment>
<dbReference type="Pfam" id="PF00977">
    <property type="entry name" value="His_biosynth"/>
    <property type="match status" value="1"/>
</dbReference>
<dbReference type="InterPro" id="IPR050064">
    <property type="entry name" value="IGPS_HisA/HisF"/>
</dbReference>
<organism evidence="6 7">
    <name type="scientific">Legionella hackeliae</name>
    <dbReference type="NCBI Taxonomy" id="449"/>
    <lineage>
        <taxon>Bacteria</taxon>
        <taxon>Pseudomonadati</taxon>
        <taxon>Pseudomonadota</taxon>
        <taxon>Gammaproteobacteria</taxon>
        <taxon>Legionellales</taxon>
        <taxon>Legionellaceae</taxon>
        <taxon>Legionella</taxon>
    </lineage>
</organism>
<dbReference type="KEGG" id="lha:LHA_1173"/>
<reference evidence="7" key="1">
    <citation type="submission" date="2014-09" db="EMBL/GenBank/DDBJ databases">
        <authorList>
            <person name="Gomez-Valero L."/>
        </authorList>
    </citation>
    <scope>NUCLEOTIDE SEQUENCE [LARGE SCALE GENOMIC DNA]</scope>
    <source>
        <strain evidence="7">ATCC35250</strain>
    </source>
</reference>
<proteinExistence type="inferred from homology"/>
<accession>A0A0A8UNB4</accession>
<dbReference type="GO" id="GO:0000105">
    <property type="term" value="P:L-histidine biosynthetic process"/>
    <property type="evidence" value="ECO:0007669"/>
    <property type="project" value="UniProtKB-KW"/>
</dbReference>
<dbReference type="GO" id="GO:0016829">
    <property type="term" value="F:lyase activity"/>
    <property type="evidence" value="ECO:0007669"/>
    <property type="project" value="UniProtKB-KW"/>
</dbReference>
<keyword evidence="3 5" id="KW-0368">Histidine biosynthesis</keyword>
<dbReference type="EC" id="4.1.3.-" evidence="6"/>
<evidence type="ECO:0000256" key="2">
    <source>
        <dbReference type="ARBA" id="ARBA00022605"/>
    </source>
</evidence>
<dbReference type="InterPro" id="IPR011060">
    <property type="entry name" value="RibuloseP-bd_barrel"/>
</dbReference>
<dbReference type="PANTHER" id="PTHR21235:SF2">
    <property type="entry name" value="IMIDAZOLE GLYCEROL PHOSPHATE SYNTHASE HISHF"/>
    <property type="match status" value="1"/>
</dbReference>
<dbReference type="PANTHER" id="PTHR21235">
    <property type="entry name" value="IMIDAZOLE GLYCEROL PHOSPHATE SYNTHASE SUBUNIT HISF/H IGP SYNTHASE SUBUNIT HISF/H"/>
    <property type="match status" value="1"/>
</dbReference>
<dbReference type="PATRIC" id="fig|449.7.peg.3185"/>
<evidence type="ECO:0000256" key="3">
    <source>
        <dbReference type="ARBA" id="ARBA00023102"/>
    </source>
</evidence>
<dbReference type="STRING" id="449.LHA_1173"/>
<evidence type="ECO:0000313" key="7">
    <source>
        <dbReference type="Proteomes" id="UP000032803"/>
    </source>
</evidence>
<dbReference type="InterPro" id="IPR013785">
    <property type="entry name" value="Aldolase_TIM"/>
</dbReference>
<evidence type="ECO:0000256" key="4">
    <source>
        <dbReference type="ARBA" id="ARBA00029440"/>
    </source>
</evidence>
<evidence type="ECO:0000256" key="1">
    <source>
        <dbReference type="ARBA" id="ARBA00009667"/>
    </source>
</evidence>
<evidence type="ECO:0000256" key="5">
    <source>
        <dbReference type="RuleBase" id="RU003657"/>
    </source>
</evidence>
<dbReference type="AlphaFoldDB" id="A0A0A8UNB4"/>
<dbReference type="SUPFAM" id="SSF51366">
    <property type="entry name" value="Ribulose-phoshate binding barrel"/>
    <property type="match status" value="1"/>
</dbReference>
<dbReference type="Gene3D" id="3.20.20.70">
    <property type="entry name" value="Aldolase class I"/>
    <property type="match status" value="1"/>
</dbReference>
<dbReference type="HOGENOM" id="CLU_048577_4_0_6"/>
<name>A0A0A8UNB4_LEGHA</name>
<gene>
    <name evidence="6" type="primary">hisF</name>
    <name evidence="6" type="ORF">LHA_1173</name>
</gene>
<dbReference type="GO" id="GO:0000107">
    <property type="term" value="F:imidazoleglycerol-phosphate synthase activity"/>
    <property type="evidence" value="ECO:0007669"/>
    <property type="project" value="TreeGrafter"/>
</dbReference>
<keyword evidence="6" id="KW-0456">Lyase</keyword>
<dbReference type="OrthoDB" id="9781903at2"/>
<dbReference type="Proteomes" id="UP000032803">
    <property type="component" value="Chromosome I"/>
</dbReference>